<sequence length="121" mass="13560">MPLHSPNSEAQWEDPPRGRSLKGMAMRIIIPHERGCWSYPKSVVIRSTFLIAPPALFVPLLSLVPCFHSPPSLYSTSSPLFFMSAVLLRFINKQPILVSTHTHMRHLPTLYCRTGPHGSAT</sequence>
<protein>
    <submittedName>
        <fullName evidence="1">Uncharacterized protein</fullName>
    </submittedName>
</protein>
<reference evidence="1 2" key="1">
    <citation type="submission" date="2014-04" db="EMBL/GenBank/DDBJ databases">
        <authorList>
            <consortium name="DOE Joint Genome Institute"/>
            <person name="Kuo A."/>
            <person name="Kohler A."/>
            <person name="Nagy L.G."/>
            <person name="Floudas D."/>
            <person name="Copeland A."/>
            <person name="Barry K.W."/>
            <person name="Cichocki N."/>
            <person name="Veneault-Fourrey C."/>
            <person name="LaButti K."/>
            <person name="Lindquist E.A."/>
            <person name="Lipzen A."/>
            <person name="Lundell T."/>
            <person name="Morin E."/>
            <person name="Murat C."/>
            <person name="Sun H."/>
            <person name="Tunlid A."/>
            <person name="Henrissat B."/>
            <person name="Grigoriev I.V."/>
            <person name="Hibbett D.S."/>
            <person name="Martin F."/>
            <person name="Nordberg H.P."/>
            <person name="Cantor M.N."/>
            <person name="Hua S.X."/>
        </authorList>
    </citation>
    <scope>NUCLEOTIDE SEQUENCE [LARGE SCALE GENOMIC DNA]</scope>
    <source>
        <strain evidence="1 2">Foug A</strain>
    </source>
</reference>
<gene>
    <name evidence="1" type="ORF">SCLCIDRAFT_657374</name>
</gene>
<dbReference type="HOGENOM" id="CLU_2039438_0_0_1"/>
<name>A0A0C3E6R5_9AGAM</name>
<reference evidence="2" key="2">
    <citation type="submission" date="2015-01" db="EMBL/GenBank/DDBJ databases">
        <title>Evolutionary Origins and Diversification of the Mycorrhizal Mutualists.</title>
        <authorList>
            <consortium name="DOE Joint Genome Institute"/>
            <consortium name="Mycorrhizal Genomics Consortium"/>
            <person name="Kohler A."/>
            <person name="Kuo A."/>
            <person name="Nagy L.G."/>
            <person name="Floudas D."/>
            <person name="Copeland A."/>
            <person name="Barry K.W."/>
            <person name="Cichocki N."/>
            <person name="Veneault-Fourrey C."/>
            <person name="LaButti K."/>
            <person name="Lindquist E.A."/>
            <person name="Lipzen A."/>
            <person name="Lundell T."/>
            <person name="Morin E."/>
            <person name="Murat C."/>
            <person name="Riley R."/>
            <person name="Ohm R."/>
            <person name="Sun H."/>
            <person name="Tunlid A."/>
            <person name="Henrissat B."/>
            <person name="Grigoriev I.V."/>
            <person name="Hibbett D.S."/>
            <person name="Martin F."/>
        </authorList>
    </citation>
    <scope>NUCLEOTIDE SEQUENCE [LARGE SCALE GENOMIC DNA]</scope>
    <source>
        <strain evidence="2">Foug A</strain>
    </source>
</reference>
<dbReference type="EMBL" id="KN822030">
    <property type="protein sequence ID" value="KIM64104.1"/>
    <property type="molecule type" value="Genomic_DNA"/>
</dbReference>
<evidence type="ECO:0000313" key="2">
    <source>
        <dbReference type="Proteomes" id="UP000053989"/>
    </source>
</evidence>
<dbReference type="InParanoid" id="A0A0C3E6R5"/>
<proteinExistence type="predicted"/>
<dbReference type="Proteomes" id="UP000053989">
    <property type="component" value="Unassembled WGS sequence"/>
</dbReference>
<dbReference type="AlphaFoldDB" id="A0A0C3E6R5"/>
<keyword evidence="2" id="KW-1185">Reference proteome</keyword>
<accession>A0A0C3E6R5</accession>
<organism evidence="1 2">
    <name type="scientific">Scleroderma citrinum Foug A</name>
    <dbReference type="NCBI Taxonomy" id="1036808"/>
    <lineage>
        <taxon>Eukaryota</taxon>
        <taxon>Fungi</taxon>
        <taxon>Dikarya</taxon>
        <taxon>Basidiomycota</taxon>
        <taxon>Agaricomycotina</taxon>
        <taxon>Agaricomycetes</taxon>
        <taxon>Agaricomycetidae</taxon>
        <taxon>Boletales</taxon>
        <taxon>Sclerodermatineae</taxon>
        <taxon>Sclerodermataceae</taxon>
        <taxon>Scleroderma</taxon>
    </lineage>
</organism>
<evidence type="ECO:0000313" key="1">
    <source>
        <dbReference type="EMBL" id="KIM64104.1"/>
    </source>
</evidence>